<dbReference type="Proteomes" id="UP000885779">
    <property type="component" value="Unassembled WGS sequence"/>
</dbReference>
<dbReference type="EMBL" id="DRQG01000088">
    <property type="protein sequence ID" value="HGY55931.1"/>
    <property type="molecule type" value="Genomic_DNA"/>
</dbReference>
<evidence type="ECO:0000313" key="2">
    <source>
        <dbReference type="EMBL" id="HGY55931.1"/>
    </source>
</evidence>
<comment type="caution">
    <text evidence="2">The sequence shown here is derived from an EMBL/GenBank/DDBJ whole genome shotgun (WGS) entry which is preliminary data.</text>
</comment>
<proteinExistence type="predicted"/>
<protein>
    <submittedName>
        <fullName evidence="2">Uncharacterized protein</fullName>
    </submittedName>
</protein>
<name>A0A7V4U0U5_CALAY</name>
<dbReference type="AlphaFoldDB" id="A0A7V4U0U5"/>
<evidence type="ECO:0000256" key="1">
    <source>
        <dbReference type="SAM" id="Coils"/>
    </source>
</evidence>
<feature type="coiled-coil region" evidence="1">
    <location>
        <begin position="29"/>
        <end position="56"/>
    </location>
</feature>
<organism evidence="2">
    <name type="scientific">Caldithrix abyssi</name>
    <dbReference type="NCBI Taxonomy" id="187145"/>
    <lineage>
        <taxon>Bacteria</taxon>
        <taxon>Pseudomonadati</taxon>
        <taxon>Calditrichota</taxon>
        <taxon>Calditrichia</taxon>
        <taxon>Calditrichales</taxon>
        <taxon>Calditrichaceae</taxon>
        <taxon>Caldithrix</taxon>
    </lineage>
</organism>
<reference evidence="2" key="1">
    <citation type="journal article" date="2020" name="mSystems">
        <title>Genome- and Community-Level Interaction Insights into Carbon Utilization and Element Cycling Functions of Hydrothermarchaeota in Hydrothermal Sediment.</title>
        <authorList>
            <person name="Zhou Z."/>
            <person name="Liu Y."/>
            <person name="Xu W."/>
            <person name="Pan J."/>
            <person name="Luo Z.H."/>
            <person name="Li M."/>
        </authorList>
    </citation>
    <scope>NUCLEOTIDE SEQUENCE [LARGE SCALE GENOMIC DNA]</scope>
    <source>
        <strain evidence="2">HyVt-577</strain>
    </source>
</reference>
<sequence length="341" mass="39441">MRTLFISLIIISFVFIKCSKNSIEADNSNNISKNEVLEAEKNVNQEKKNNANLFLNKLAIQIANRMAVLDNSEYLFSLLDKQNIQHPFLSLSDVLESPIFKERFITTNFMNKIGYTDIEEIKQFIKTTFPFGVIIHFPIKKHLYKYKPGQSLLIAVAPFGIDENNINNVLAFDLEGHKYSLDAKTPPEEPTLVIAPGEPFNIINEQLPCEDPEDPDCQGGPPGGQTKYYRLQLEDINLVDPHEDWPFMPAEIYFKVTYSFGNEPWQTTFTPWDDYEGWVTDQFLNIYRNTNYGEEWYVEVWEDDTGLTGSDDFIDSWYTLGNGVLHGSDDNIQCRFVRDYY</sequence>
<accession>A0A7V4U0U5</accession>
<keyword evidence="1" id="KW-0175">Coiled coil</keyword>
<gene>
    <name evidence="2" type="ORF">ENK44_09525</name>
</gene>